<proteinExistence type="predicted"/>
<dbReference type="KEGG" id="tio:INP52_09350"/>
<dbReference type="GO" id="GO:0003700">
    <property type="term" value="F:DNA-binding transcription factor activity"/>
    <property type="evidence" value="ECO:0007669"/>
    <property type="project" value="TreeGrafter"/>
</dbReference>
<dbReference type="Pfam" id="PF02082">
    <property type="entry name" value="Rrf2"/>
    <property type="match status" value="1"/>
</dbReference>
<dbReference type="Proteomes" id="UP000593735">
    <property type="component" value="Chromosome"/>
</dbReference>
<dbReference type="InterPro" id="IPR036388">
    <property type="entry name" value="WH-like_DNA-bd_sf"/>
</dbReference>
<protein>
    <submittedName>
        <fullName evidence="1">Rrf2 family transcriptional regulator</fullName>
    </submittedName>
</protein>
<organism evidence="1 2">
    <name type="scientific">Thermophilibacter immobilis</name>
    <dbReference type="NCBI Taxonomy" id="2779519"/>
    <lineage>
        <taxon>Bacteria</taxon>
        <taxon>Bacillati</taxon>
        <taxon>Actinomycetota</taxon>
        <taxon>Coriobacteriia</taxon>
        <taxon>Coriobacteriales</taxon>
        <taxon>Atopobiaceae</taxon>
        <taxon>Thermophilibacter</taxon>
    </lineage>
</organism>
<gene>
    <name evidence="1" type="ORF">INP52_09350</name>
</gene>
<dbReference type="RefSeq" id="WP_194371174.1">
    <property type="nucleotide sequence ID" value="NZ_CP063767.1"/>
</dbReference>
<name>A0A7S7M888_9ACTN</name>
<evidence type="ECO:0000313" key="1">
    <source>
        <dbReference type="EMBL" id="QOY60580.1"/>
    </source>
</evidence>
<dbReference type="InterPro" id="IPR036390">
    <property type="entry name" value="WH_DNA-bd_sf"/>
</dbReference>
<evidence type="ECO:0000313" key="2">
    <source>
        <dbReference type="Proteomes" id="UP000593735"/>
    </source>
</evidence>
<reference evidence="1 2" key="1">
    <citation type="submission" date="2020-10" db="EMBL/GenBank/DDBJ databases">
        <title>Olsenella immobilis sp.nov., isolated from the mud in a fermentation cellar used for the production of Chinese strong-flavoured liquor.</title>
        <authorList>
            <person name="Lu L."/>
        </authorList>
    </citation>
    <scope>NUCLEOTIDE SEQUENCE [LARGE SCALE GENOMIC DNA]</scope>
    <source>
        <strain evidence="1 2">LZLJ-2</strain>
    </source>
</reference>
<dbReference type="NCBIfam" id="TIGR00738">
    <property type="entry name" value="rrf2_super"/>
    <property type="match status" value="1"/>
</dbReference>
<accession>A0A7S7M888</accession>
<dbReference type="PANTHER" id="PTHR33221">
    <property type="entry name" value="WINGED HELIX-TURN-HELIX TRANSCRIPTIONAL REGULATOR, RRF2 FAMILY"/>
    <property type="match status" value="1"/>
</dbReference>
<dbReference type="EMBL" id="CP063767">
    <property type="protein sequence ID" value="QOY60580.1"/>
    <property type="molecule type" value="Genomic_DNA"/>
</dbReference>
<dbReference type="InterPro" id="IPR000944">
    <property type="entry name" value="Tscrpt_reg_Rrf2"/>
</dbReference>
<dbReference type="Gene3D" id="1.10.10.10">
    <property type="entry name" value="Winged helix-like DNA-binding domain superfamily/Winged helix DNA-binding domain"/>
    <property type="match status" value="1"/>
</dbReference>
<dbReference type="PROSITE" id="PS51197">
    <property type="entry name" value="HTH_RRF2_2"/>
    <property type="match status" value="1"/>
</dbReference>
<dbReference type="AlphaFoldDB" id="A0A7S7M888"/>
<dbReference type="PANTHER" id="PTHR33221:SF2">
    <property type="entry name" value="TRANSCRIPTIONAL REGULATOR"/>
    <property type="match status" value="1"/>
</dbReference>
<dbReference type="GO" id="GO:0005829">
    <property type="term" value="C:cytosol"/>
    <property type="evidence" value="ECO:0007669"/>
    <property type="project" value="TreeGrafter"/>
</dbReference>
<dbReference type="SUPFAM" id="SSF46785">
    <property type="entry name" value="Winged helix' DNA-binding domain"/>
    <property type="match status" value="1"/>
</dbReference>
<sequence>MDISRKTDYALRMLAELVSNSTGVVSVRTAARENEVPYSFARSIQHDLALAGIVENTRGASGGMRLSVDPHKTTLLQLVEAVQGPVVVSACLSLPATGEPCPRRHNCPFNPVWCNAERLLRLFLASVTLYELVVERTSPLFEGSFRLVSEEEARAAAKDAREE</sequence>
<keyword evidence="2" id="KW-1185">Reference proteome</keyword>